<organism evidence="3 4">
    <name type="scientific">Actinomycetospora endophytica</name>
    <dbReference type="NCBI Taxonomy" id="2291215"/>
    <lineage>
        <taxon>Bacteria</taxon>
        <taxon>Bacillati</taxon>
        <taxon>Actinomycetota</taxon>
        <taxon>Actinomycetes</taxon>
        <taxon>Pseudonocardiales</taxon>
        <taxon>Pseudonocardiaceae</taxon>
        <taxon>Actinomycetospora</taxon>
    </lineage>
</organism>
<dbReference type="CDD" id="cd09083">
    <property type="entry name" value="EEP-1"/>
    <property type="match status" value="1"/>
</dbReference>
<dbReference type="SUPFAM" id="SSF56219">
    <property type="entry name" value="DNase I-like"/>
    <property type="match status" value="1"/>
</dbReference>
<keyword evidence="4" id="KW-1185">Reference proteome</keyword>
<dbReference type="Pfam" id="PF03372">
    <property type="entry name" value="Exo_endo_phos"/>
    <property type="match status" value="1"/>
</dbReference>
<evidence type="ECO:0000313" key="3">
    <source>
        <dbReference type="EMBL" id="MCD2195381.1"/>
    </source>
</evidence>
<evidence type="ECO:0000313" key="4">
    <source>
        <dbReference type="Proteomes" id="UP001199469"/>
    </source>
</evidence>
<dbReference type="InterPro" id="IPR050410">
    <property type="entry name" value="CCR4/nocturin_mRNA_transcr"/>
</dbReference>
<keyword evidence="3" id="KW-0255">Endonuclease</keyword>
<dbReference type="Gene3D" id="3.60.10.10">
    <property type="entry name" value="Endonuclease/exonuclease/phosphatase"/>
    <property type="match status" value="1"/>
</dbReference>
<keyword evidence="3" id="KW-0540">Nuclease</keyword>
<evidence type="ECO:0000259" key="2">
    <source>
        <dbReference type="Pfam" id="PF03372"/>
    </source>
</evidence>
<dbReference type="PANTHER" id="PTHR12121:SF36">
    <property type="entry name" value="ENDONUCLEASE_EXONUCLEASE_PHOSPHATASE DOMAIN-CONTAINING PROTEIN"/>
    <property type="match status" value="1"/>
</dbReference>
<name>A0ABS8PAT3_9PSEU</name>
<dbReference type="Proteomes" id="UP001199469">
    <property type="component" value="Unassembled WGS sequence"/>
</dbReference>
<dbReference type="RefSeq" id="WP_230736447.1">
    <property type="nucleotide sequence ID" value="NZ_JAJNDB010000004.1"/>
</dbReference>
<sequence>MSASGVTRPGDSPDEAAGARSTRLRVMSFNVRGFSTPADGANRWSLRADRNVATVREHAPDLLGVQELQPEALATYRQQLPEYGMVLGPAAGNERRPEYNAILFSPDRLEVLDADGFWLSETPDVPSSSWRSKVVRTANRVTFGVRGTERTFRHVNTHLDHWSSLARERSAHLVLRRLASEDAPPTLVTGDFNCPPGSPPHRAFLEHGYRDTYLARGPSESRDDGTFHAFGGVRAALVRRFHRARYGRRPMRLDWILVGDGGGSWRVDEAAIVRDRDPVTGAPPSDHDPVTAALALG</sequence>
<dbReference type="EMBL" id="JAJNDB010000004">
    <property type="protein sequence ID" value="MCD2195381.1"/>
    <property type="molecule type" value="Genomic_DNA"/>
</dbReference>
<comment type="caution">
    <text evidence="3">The sequence shown here is derived from an EMBL/GenBank/DDBJ whole genome shotgun (WGS) entry which is preliminary data.</text>
</comment>
<dbReference type="PANTHER" id="PTHR12121">
    <property type="entry name" value="CARBON CATABOLITE REPRESSOR PROTEIN 4"/>
    <property type="match status" value="1"/>
</dbReference>
<reference evidence="3 4" key="1">
    <citation type="submission" date="2021-11" db="EMBL/GenBank/DDBJ databases">
        <title>Draft genome sequence of Actinomycetospora sp. SF1 isolated from the rhizosphere soil.</title>
        <authorList>
            <person name="Duangmal K."/>
            <person name="Chantavorakit T."/>
        </authorList>
    </citation>
    <scope>NUCLEOTIDE SEQUENCE [LARGE SCALE GENOMIC DNA]</scope>
    <source>
        <strain evidence="3 4">TBRC 5722</strain>
    </source>
</reference>
<protein>
    <submittedName>
        <fullName evidence="3">Endonuclease/exonuclease/phosphatase family protein</fullName>
    </submittedName>
</protein>
<gene>
    <name evidence="3" type="ORF">LQ327_18590</name>
</gene>
<proteinExistence type="predicted"/>
<accession>A0ABS8PAT3</accession>
<feature type="domain" description="Endonuclease/exonuclease/phosphatase" evidence="2">
    <location>
        <begin position="27"/>
        <end position="287"/>
    </location>
</feature>
<keyword evidence="3" id="KW-0378">Hydrolase</keyword>
<dbReference type="InterPro" id="IPR036691">
    <property type="entry name" value="Endo/exonu/phosph_ase_sf"/>
</dbReference>
<feature type="region of interest" description="Disordered" evidence="1">
    <location>
        <begin position="1"/>
        <end position="21"/>
    </location>
</feature>
<dbReference type="GO" id="GO:0004519">
    <property type="term" value="F:endonuclease activity"/>
    <property type="evidence" value="ECO:0007669"/>
    <property type="project" value="UniProtKB-KW"/>
</dbReference>
<dbReference type="InterPro" id="IPR005135">
    <property type="entry name" value="Endo/exonuclease/phosphatase"/>
</dbReference>
<evidence type="ECO:0000256" key="1">
    <source>
        <dbReference type="SAM" id="MobiDB-lite"/>
    </source>
</evidence>